<dbReference type="GO" id="GO:0016740">
    <property type="term" value="F:transferase activity"/>
    <property type="evidence" value="ECO:0007669"/>
    <property type="project" value="UniProtKB-KW"/>
</dbReference>
<dbReference type="RefSeq" id="WP_320380239.1">
    <property type="nucleotide sequence ID" value="NZ_JAWDIQ010000002.1"/>
</dbReference>
<accession>A0ABU5CVL8</accession>
<sequence>MGILFLQPEHEHLREIIFGAIVIVITGALDDKYTLRPIVKLAGQIIAASFLISDGLIISRITLPFVGMVDLGFISVLVTLLWVVGITNAINLIDGLDGLATGITTIALTSMFVMAIIDVRVMAAYLCIVLIGANLGFLYHNFYPAKIYMGDTGSNFLGYMIAVVSMLGLFKNIALFSFIIPVIILAVPIFDTFFAIVRRLHNKESIMMADNKHIHYQILAAGYSHRKTVLILYGFSALFGILAILFSKASMMTTLIITVLVLILLHIIAEMGGLVLGGKKPVLNFLGKIFKRKNKGS</sequence>
<dbReference type="PANTHER" id="PTHR22926">
    <property type="entry name" value="PHOSPHO-N-ACETYLMURAMOYL-PENTAPEPTIDE-TRANSFERASE"/>
    <property type="match status" value="1"/>
</dbReference>
<feature type="transmembrane region" description="Helical" evidence="7">
    <location>
        <begin position="230"/>
        <end position="249"/>
    </location>
</feature>
<reference evidence="8 9" key="1">
    <citation type="submission" date="2023-10" db="EMBL/GenBank/DDBJ databases">
        <title>Virgibacillus soli CC-YMP-6 genome.</title>
        <authorList>
            <person name="Miliotis G."/>
            <person name="Sengupta P."/>
            <person name="Hameed A."/>
            <person name="Chuvochina M."/>
            <person name="Mcdonagh F."/>
            <person name="Simpson A.C."/>
            <person name="Singh N.K."/>
            <person name="Rekha P.D."/>
            <person name="Raman K."/>
            <person name="Hugenholtz P."/>
            <person name="Venkateswaran K."/>
        </authorList>
    </citation>
    <scope>NUCLEOTIDE SEQUENCE [LARGE SCALE GENOMIC DNA]</scope>
    <source>
        <strain evidence="8 9">CC-YMP-6</strain>
    </source>
</reference>
<protein>
    <submittedName>
        <fullName evidence="8">MraY family glycosyltransferase</fullName>
        <ecNumber evidence="8">2.7.8.-</ecNumber>
    </submittedName>
</protein>
<evidence type="ECO:0000256" key="5">
    <source>
        <dbReference type="ARBA" id="ARBA00022989"/>
    </source>
</evidence>
<evidence type="ECO:0000313" key="8">
    <source>
        <dbReference type="EMBL" id="MDY0409448.1"/>
    </source>
</evidence>
<evidence type="ECO:0000256" key="4">
    <source>
        <dbReference type="ARBA" id="ARBA00022692"/>
    </source>
</evidence>
<dbReference type="Proteomes" id="UP001275315">
    <property type="component" value="Unassembled WGS sequence"/>
</dbReference>
<feature type="transmembrane region" description="Helical" evidence="7">
    <location>
        <begin position="176"/>
        <end position="197"/>
    </location>
</feature>
<dbReference type="CDD" id="cd06853">
    <property type="entry name" value="GT_WecA_like"/>
    <property type="match status" value="1"/>
</dbReference>
<evidence type="ECO:0000256" key="1">
    <source>
        <dbReference type="ARBA" id="ARBA00004651"/>
    </source>
</evidence>
<feature type="transmembrane region" description="Helical" evidence="7">
    <location>
        <begin position="65"/>
        <end position="84"/>
    </location>
</feature>
<dbReference type="InterPro" id="IPR000715">
    <property type="entry name" value="Glycosyl_transferase_4"/>
</dbReference>
<feature type="transmembrane region" description="Helical" evidence="7">
    <location>
        <begin position="12"/>
        <end position="29"/>
    </location>
</feature>
<keyword evidence="5 7" id="KW-1133">Transmembrane helix</keyword>
<feature type="transmembrane region" description="Helical" evidence="7">
    <location>
        <begin position="255"/>
        <end position="276"/>
    </location>
</feature>
<keyword evidence="6 7" id="KW-0472">Membrane</keyword>
<evidence type="ECO:0000256" key="2">
    <source>
        <dbReference type="ARBA" id="ARBA00022475"/>
    </source>
</evidence>
<dbReference type="PANTHER" id="PTHR22926:SF3">
    <property type="entry name" value="UNDECAPRENYL-PHOSPHATE ALPHA-N-ACETYLGLUCOSAMINYL 1-PHOSPHATE TRANSFERASE"/>
    <property type="match status" value="1"/>
</dbReference>
<proteinExistence type="predicted"/>
<dbReference type="InterPro" id="IPR018480">
    <property type="entry name" value="PNAcMuramoyl-5peptid_Trfase_CS"/>
</dbReference>
<keyword evidence="9" id="KW-1185">Reference proteome</keyword>
<dbReference type="EC" id="2.7.8.-" evidence="8"/>
<feature type="transmembrane region" description="Helical" evidence="7">
    <location>
        <begin position="154"/>
        <end position="170"/>
    </location>
</feature>
<feature type="transmembrane region" description="Helical" evidence="7">
    <location>
        <begin position="123"/>
        <end position="142"/>
    </location>
</feature>
<comment type="subcellular location">
    <subcellularLocation>
        <location evidence="1">Cell membrane</location>
        <topology evidence="1">Multi-pass membrane protein</topology>
    </subcellularLocation>
</comment>
<organism evidence="8 9">
    <name type="scientific">Paracerasibacillus soli</name>
    <dbReference type="NCBI Taxonomy" id="480284"/>
    <lineage>
        <taxon>Bacteria</taxon>
        <taxon>Bacillati</taxon>
        <taxon>Bacillota</taxon>
        <taxon>Bacilli</taxon>
        <taxon>Bacillales</taxon>
        <taxon>Bacillaceae</taxon>
        <taxon>Paracerasibacillus</taxon>
    </lineage>
</organism>
<dbReference type="EMBL" id="JAWDIQ010000002">
    <property type="protein sequence ID" value="MDY0409448.1"/>
    <property type="molecule type" value="Genomic_DNA"/>
</dbReference>
<dbReference type="PROSITE" id="PS01348">
    <property type="entry name" value="MRAY_2"/>
    <property type="match status" value="1"/>
</dbReference>
<keyword evidence="2" id="KW-1003">Cell membrane</keyword>
<evidence type="ECO:0000256" key="6">
    <source>
        <dbReference type="ARBA" id="ARBA00023136"/>
    </source>
</evidence>
<evidence type="ECO:0000256" key="7">
    <source>
        <dbReference type="SAM" id="Phobius"/>
    </source>
</evidence>
<dbReference type="Pfam" id="PF00953">
    <property type="entry name" value="Glycos_transf_4"/>
    <property type="match status" value="1"/>
</dbReference>
<feature type="transmembrane region" description="Helical" evidence="7">
    <location>
        <begin position="41"/>
        <end position="59"/>
    </location>
</feature>
<keyword evidence="3 8" id="KW-0808">Transferase</keyword>
<feature type="transmembrane region" description="Helical" evidence="7">
    <location>
        <begin position="96"/>
        <end position="117"/>
    </location>
</feature>
<evidence type="ECO:0000313" key="9">
    <source>
        <dbReference type="Proteomes" id="UP001275315"/>
    </source>
</evidence>
<comment type="caution">
    <text evidence="8">The sequence shown here is derived from an EMBL/GenBank/DDBJ whole genome shotgun (WGS) entry which is preliminary data.</text>
</comment>
<keyword evidence="4 7" id="KW-0812">Transmembrane</keyword>
<evidence type="ECO:0000256" key="3">
    <source>
        <dbReference type="ARBA" id="ARBA00022679"/>
    </source>
</evidence>
<gene>
    <name evidence="8" type="ORF">RWD45_13765</name>
</gene>
<name>A0ABU5CVL8_9BACI</name>